<keyword evidence="3" id="KW-1185">Reference proteome</keyword>
<comment type="caution">
    <text evidence="2">The sequence shown here is derived from an EMBL/GenBank/DDBJ whole genome shotgun (WGS) entry which is preliminary data.</text>
</comment>
<dbReference type="InterPro" id="IPR036770">
    <property type="entry name" value="Ankyrin_rpt-contain_sf"/>
</dbReference>
<evidence type="ECO:0000256" key="1">
    <source>
        <dbReference type="PROSITE-ProRule" id="PRU00023"/>
    </source>
</evidence>
<dbReference type="Pfam" id="PF12796">
    <property type="entry name" value="Ank_2"/>
    <property type="match status" value="1"/>
</dbReference>
<name>A0A1Z5JTP0_FISSO</name>
<dbReference type="Proteomes" id="UP000198406">
    <property type="component" value="Unassembled WGS sequence"/>
</dbReference>
<dbReference type="InterPro" id="IPR002110">
    <property type="entry name" value="Ankyrin_rpt"/>
</dbReference>
<sequence length="253" mass="28837">MEQLIISQQQQRQTTYLRCSPSSASSNLCNNNLTMKKVSSIPTIRATSGSSQMHFKTMRRAQSCQKIITQKHAIDPESPEALVRQLVGVKRPHPTTALFVRVPPSEERLQAFTNEKVDAVRNNNVETLRRMHQQGESLDACSKNGESLLHLACRRGTIETVQFLVQVVPTTIQDELGRTILHDVCWRPRPDPALFMVVFHAVPRSFLLTPDARGHTCFDYCRKSEWPLWNAYLQEHLPREGHNENEDGPVDPF</sequence>
<dbReference type="AlphaFoldDB" id="A0A1Z5JTP0"/>
<accession>A0A1Z5JTP0</accession>
<dbReference type="PROSITE" id="PS50088">
    <property type="entry name" value="ANK_REPEAT"/>
    <property type="match status" value="1"/>
</dbReference>
<dbReference type="Gene3D" id="1.25.40.20">
    <property type="entry name" value="Ankyrin repeat-containing domain"/>
    <property type="match status" value="1"/>
</dbReference>
<dbReference type="SUPFAM" id="SSF48403">
    <property type="entry name" value="Ankyrin repeat"/>
    <property type="match status" value="1"/>
</dbReference>
<proteinExistence type="predicted"/>
<dbReference type="OrthoDB" id="204260at2759"/>
<gene>
    <name evidence="2" type="ORF">FisN_5Hu036</name>
</gene>
<dbReference type="PROSITE" id="PS50297">
    <property type="entry name" value="ANK_REP_REGION"/>
    <property type="match status" value="1"/>
</dbReference>
<dbReference type="InParanoid" id="A0A1Z5JTP0"/>
<feature type="repeat" description="ANK" evidence="1">
    <location>
        <begin position="144"/>
        <end position="166"/>
    </location>
</feature>
<evidence type="ECO:0000313" key="3">
    <source>
        <dbReference type="Proteomes" id="UP000198406"/>
    </source>
</evidence>
<evidence type="ECO:0000313" key="2">
    <source>
        <dbReference type="EMBL" id="GAX17393.1"/>
    </source>
</evidence>
<reference evidence="2 3" key="1">
    <citation type="journal article" date="2015" name="Plant Cell">
        <title>Oil accumulation by the oleaginous diatom Fistulifera solaris as revealed by the genome and transcriptome.</title>
        <authorList>
            <person name="Tanaka T."/>
            <person name="Maeda Y."/>
            <person name="Veluchamy A."/>
            <person name="Tanaka M."/>
            <person name="Abida H."/>
            <person name="Marechal E."/>
            <person name="Bowler C."/>
            <person name="Muto M."/>
            <person name="Sunaga Y."/>
            <person name="Tanaka M."/>
            <person name="Yoshino T."/>
            <person name="Taniguchi T."/>
            <person name="Fukuda Y."/>
            <person name="Nemoto M."/>
            <person name="Matsumoto M."/>
            <person name="Wong P.S."/>
            <person name="Aburatani S."/>
            <person name="Fujibuchi W."/>
        </authorList>
    </citation>
    <scope>NUCLEOTIDE SEQUENCE [LARGE SCALE GENOMIC DNA]</scope>
    <source>
        <strain evidence="2 3">JPCC DA0580</strain>
    </source>
</reference>
<organism evidence="2 3">
    <name type="scientific">Fistulifera solaris</name>
    <name type="common">Oleaginous diatom</name>
    <dbReference type="NCBI Taxonomy" id="1519565"/>
    <lineage>
        <taxon>Eukaryota</taxon>
        <taxon>Sar</taxon>
        <taxon>Stramenopiles</taxon>
        <taxon>Ochrophyta</taxon>
        <taxon>Bacillariophyta</taxon>
        <taxon>Bacillariophyceae</taxon>
        <taxon>Bacillariophycidae</taxon>
        <taxon>Naviculales</taxon>
        <taxon>Naviculaceae</taxon>
        <taxon>Fistulifera</taxon>
    </lineage>
</organism>
<keyword evidence="1" id="KW-0040">ANK repeat</keyword>
<dbReference type="EMBL" id="BDSP01000117">
    <property type="protein sequence ID" value="GAX17393.1"/>
    <property type="molecule type" value="Genomic_DNA"/>
</dbReference>
<protein>
    <submittedName>
        <fullName evidence="2">Uncharacterized protein</fullName>
    </submittedName>
</protein>